<dbReference type="GO" id="GO:0030163">
    <property type="term" value="P:protein catabolic process"/>
    <property type="evidence" value="ECO:0007669"/>
    <property type="project" value="InterPro"/>
</dbReference>
<dbReference type="SUPFAM" id="SSF54736">
    <property type="entry name" value="ClpS-like"/>
    <property type="match status" value="1"/>
</dbReference>
<organism evidence="2 3">
    <name type="scientific">Kolteria novifilia</name>
    <dbReference type="NCBI Taxonomy" id="2527975"/>
    <lineage>
        <taxon>Bacteria</taxon>
        <taxon>Pseudomonadati</taxon>
        <taxon>Planctomycetota</taxon>
        <taxon>Planctomycetia</taxon>
        <taxon>Kolteriales</taxon>
        <taxon>Kolteriaceae</taxon>
        <taxon>Kolteria</taxon>
    </lineage>
</organism>
<dbReference type="EMBL" id="CP036279">
    <property type="protein sequence ID" value="QDU63205.1"/>
    <property type="molecule type" value="Genomic_DNA"/>
</dbReference>
<evidence type="ECO:0000313" key="3">
    <source>
        <dbReference type="Proteomes" id="UP000317093"/>
    </source>
</evidence>
<name>A0A518B8A1_9BACT</name>
<reference evidence="2 3" key="1">
    <citation type="submission" date="2019-02" db="EMBL/GenBank/DDBJ databases">
        <title>Deep-cultivation of Planctomycetes and their phenomic and genomic characterization uncovers novel biology.</title>
        <authorList>
            <person name="Wiegand S."/>
            <person name="Jogler M."/>
            <person name="Boedeker C."/>
            <person name="Pinto D."/>
            <person name="Vollmers J."/>
            <person name="Rivas-Marin E."/>
            <person name="Kohn T."/>
            <person name="Peeters S.H."/>
            <person name="Heuer A."/>
            <person name="Rast P."/>
            <person name="Oberbeckmann S."/>
            <person name="Bunk B."/>
            <person name="Jeske O."/>
            <person name="Meyerdierks A."/>
            <person name="Storesund J.E."/>
            <person name="Kallscheuer N."/>
            <person name="Luecker S."/>
            <person name="Lage O.M."/>
            <person name="Pohl T."/>
            <person name="Merkel B.J."/>
            <person name="Hornburger P."/>
            <person name="Mueller R.-W."/>
            <person name="Bruemmer F."/>
            <person name="Labrenz M."/>
            <person name="Spormann A.M."/>
            <person name="Op den Camp H."/>
            <person name="Overmann J."/>
            <person name="Amann R."/>
            <person name="Jetten M.S.M."/>
            <person name="Mascher T."/>
            <person name="Medema M.H."/>
            <person name="Devos D.P."/>
            <person name="Kaster A.-K."/>
            <person name="Ovreas L."/>
            <person name="Rohde M."/>
            <person name="Galperin M.Y."/>
            <person name="Jogler C."/>
        </authorList>
    </citation>
    <scope>NUCLEOTIDE SEQUENCE [LARGE SCALE GENOMIC DNA]</scope>
    <source>
        <strain evidence="2 3">Pan216</strain>
    </source>
</reference>
<sequence>MVDVNRDAAESSAGAAVDTEIVNKPRKAPLYALILENDDHHSFDYVTRILQQICGHSATKAYQLTLEAHNSGRSLIWSGALEVAELKRDQIRSFGPDLFGPKPVKFPLGVAIEELPAS</sequence>
<dbReference type="AlphaFoldDB" id="A0A518B8A1"/>
<dbReference type="RefSeq" id="WP_145260484.1">
    <property type="nucleotide sequence ID" value="NZ_CP036279.1"/>
</dbReference>
<keyword evidence="2" id="KW-0378">Hydrolase</keyword>
<dbReference type="InterPro" id="IPR003769">
    <property type="entry name" value="ClpS_core"/>
</dbReference>
<evidence type="ECO:0000313" key="2">
    <source>
        <dbReference type="EMBL" id="QDU63205.1"/>
    </source>
</evidence>
<accession>A0A518B8A1</accession>
<dbReference type="Proteomes" id="UP000317093">
    <property type="component" value="Chromosome"/>
</dbReference>
<dbReference type="Gene3D" id="3.30.1390.10">
    <property type="match status" value="1"/>
</dbReference>
<feature type="domain" description="Adaptor protein ClpS core" evidence="1">
    <location>
        <begin position="27"/>
        <end position="93"/>
    </location>
</feature>
<dbReference type="Pfam" id="PF02617">
    <property type="entry name" value="ClpS"/>
    <property type="match status" value="1"/>
</dbReference>
<evidence type="ECO:0000259" key="1">
    <source>
        <dbReference type="Pfam" id="PF02617"/>
    </source>
</evidence>
<proteinExistence type="predicted"/>
<gene>
    <name evidence="2" type="primary">clpS</name>
    <name evidence="2" type="ORF">Pan216_40830</name>
</gene>
<dbReference type="KEGG" id="knv:Pan216_40830"/>
<dbReference type="OrthoDB" id="286350at2"/>
<dbReference type="GO" id="GO:0006508">
    <property type="term" value="P:proteolysis"/>
    <property type="evidence" value="ECO:0007669"/>
    <property type="project" value="UniProtKB-KW"/>
</dbReference>
<dbReference type="InterPro" id="IPR014719">
    <property type="entry name" value="Ribosomal_bL12_C/ClpS-like"/>
</dbReference>
<protein>
    <submittedName>
        <fullName evidence="2">ATP-dependent Clp protease adapter protein ClpS</fullName>
    </submittedName>
</protein>
<keyword evidence="3" id="KW-1185">Reference proteome</keyword>
<keyword evidence="2" id="KW-0645">Protease</keyword>
<dbReference type="GO" id="GO:0008233">
    <property type="term" value="F:peptidase activity"/>
    <property type="evidence" value="ECO:0007669"/>
    <property type="project" value="UniProtKB-KW"/>
</dbReference>